<gene>
    <name evidence="4" type="ORF">F4V45_04205</name>
</gene>
<dbReference type="InterPro" id="IPR019223">
    <property type="entry name" value="DUF2147"/>
</dbReference>
<dbReference type="AlphaFoldDB" id="A0A5M9QS43"/>
<dbReference type="PANTHER" id="PTHR36919:SF2">
    <property type="entry name" value="BLL6627 PROTEIN"/>
    <property type="match status" value="1"/>
</dbReference>
<evidence type="ECO:0000259" key="3">
    <source>
        <dbReference type="Pfam" id="PF09917"/>
    </source>
</evidence>
<feature type="domain" description="DUF2147" evidence="3">
    <location>
        <begin position="38"/>
        <end position="149"/>
    </location>
</feature>
<feature type="signal peptide" evidence="2">
    <location>
        <begin position="1"/>
        <end position="26"/>
    </location>
</feature>
<feature type="compositionally biased region" description="Basic and acidic residues" evidence="1">
    <location>
        <begin position="161"/>
        <end position="170"/>
    </location>
</feature>
<evidence type="ECO:0000256" key="1">
    <source>
        <dbReference type="SAM" id="MobiDB-lite"/>
    </source>
</evidence>
<dbReference type="EMBL" id="VXKE01000012">
    <property type="protein sequence ID" value="KAA8709845.1"/>
    <property type="molecule type" value="Genomic_DNA"/>
</dbReference>
<dbReference type="RefSeq" id="WP_150337203.1">
    <property type="nucleotide sequence ID" value="NZ_JAERIX010000035.1"/>
</dbReference>
<reference evidence="4 5" key="1">
    <citation type="submission" date="2019-09" db="EMBL/GenBank/DDBJ databases">
        <title>Draft genome sequence of various Type strains from the CCUG.</title>
        <authorList>
            <person name="Pineiro-Iglesias B."/>
            <person name="Tunovic T."/>
            <person name="Unosson C."/>
            <person name="Inganas E."/>
            <person name="Ohlen M."/>
            <person name="Cardew S."/>
            <person name="Jensie-Markopoulos S."/>
            <person name="Salva-Serra F."/>
            <person name="Jaen-Luchoro D."/>
            <person name="Karlsson R."/>
            <person name="Svensson-Stadler L."/>
            <person name="Chun J."/>
            <person name="Moore E."/>
        </authorList>
    </citation>
    <scope>NUCLEOTIDE SEQUENCE [LARGE SCALE GENOMIC DNA]</scope>
    <source>
        <strain evidence="4 5">CCUG 32756T</strain>
    </source>
</reference>
<sequence length="181" mass="19825">MQTLKIFQAAWLAFALLAGASVSAGASDSSVLNGYYMTHIGDSGRQSIVEFFTKNGKFYAYGFANVDGSGPKKDSKNPDPKLRERYDKGAVFVYGLKSDGKGSFSGGEVYNYDDGKTYHLKITKDSSGKLTLRASIDKLGMMGQTLTWTPLTQEQIAKYEGEKPEPKVVEDSYQALPQAFK</sequence>
<feature type="chain" id="PRO_5024417399" evidence="2">
    <location>
        <begin position="27"/>
        <end position="181"/>
    </location>
</feature>
<evidence type="ECO:0000313" key="4">
    <source>
        <dbReference type="EMBL" id="KAA8709845.1"/>
    </source>
</evidence>
<dbReference type="PANTHER" id="PTHR36919">
    <property type="entry name" value="BLR1215 PROTEIN"/>
    <property type="match status" value="1"/>
</dbReference>
<name>A0A5M9QS43_9HELI</name>
<protein>
    <submittedName>
        <fullName evidence="4">DUF2147 domain-containing protein</fullName>
    </submittedName>
</protein>
<dbReference type="Proteomes" id="UP000323707">
    <property type="component" value="Unassembled WGS sequence"/>
</dbReference>
<accession>A0A5M9QS43</accession>
<feature type="region of interest" description="Disordered" evidence="1">
    <location>
        <begin position="161"/>
        <end position="181"/>
    </location>
</feature>
<keyword evidence="2" id="KW-0732">Signal</keyword>
<evidence type="ECO:0000256" key="2">
    <source>
        <dbReference type="SAM" id="SignalP"/>
    </source>
</evidence>
<dbReference type="Pfam" id="PF09917">
    <property type="entry name" value="DUF2147"/>
    <property type="match status" value="1"/>
</dbReference>
<dbReference type="Gene3D" id="2.40.128.520">
    <property type="match status" value="1"/>
</dbReference>
<proteinExistence type="predicted"/>
<organism evidence="4 5">
    <name type="scientific">Helicobacter canis</name>
    <dbReference type="NCBI Taxonomy" id="29419"/>
    <lineage>
        <taxon>Bacteria</taxon>
        <taxon>Pseudomonadati</taxon>
        <taxon>Campylobacterota</taxon>
        <taxon>Epsilonproteobacteria</taxon>
        <taxon>Campylobacterales</taxon>
        <taxon>Helicobacteraceae</taxon>
        <taxon>Helicobacter</taxon>
    </lineage>
</organism>
<comment type="caution">
    <text evidence="4">The sequence shown here is derived from an EMBL/GenBank/DDBJ whole genome shotgun (WGS) entry which is preliminary data.</text>
</comment>
<evidence type="ECO:0000313" key="5">
    <source>
        <dbReference type="Proteomes" id="UP000323707"/>
    </source>
</evidence>